<keyword evidence="2" id="KW-1185">Reference proteome</keyword>
<gene>
    <name evidence="1" type="ORF">PDE_02473</name>
</gene>
<reference evidence="1 2" key="1">
    <citation type="journal article" date="2013" name="PLoS ONE">
        <title>Genomic and secretomic analyses reveal unique features of the lignocellulolytic enzyme system of Penicillium decumbens.</title>
        <authorList>
            <person name="Liu G."/>
            <person name="Zhang L."/>
            <person name="Wei X."/>
            <person name="Zou G."/>
            <person name="Qin Y."/>
            <person name="Ma L."/>
            <person name="Li J."/>
            <person name="Zheng H."/>
            <person name="Wang S."/>
            <person name="Wang C."/>
            <person name="Xun L."/>
            <person name="Zhao G.-P."/>
            <person name="Zhou Z."/>
            <person name="Qu Y."/>
        </authorList>
    </citation>
    <scope>NUCLEOTIDE SEQUENCE [LARGE SCALE GENOMIC DNA]</scope>
    <source>
        <strain evidence="2">114-2 / CGMCC 5302</strain>
    </source>
</reference>
<proteinExistence type="predicted"/>
<protein>
    <submittedName>
        <fullName evidence="1">Uncharacterized protein</fullName>
    </submittedName>
</protein>
<accession>S7ZAA9</accession>
<dbReference type="AlphaFoldDB" id="S7ZAA9"/>
<dbReference type="HOGENOM" id="CLU_2171902_0_0_1"/>
<name>S7ZAA9_PENO1</name>
<evidence type="ECO:0000313" key="2">
    <source>
        <dbReference type="Proteomes" id="UP000019376"/>
    </source>
</evidence>
<evidence type="ECO:0000313" key="1">
    <source>
        <dbReference type="EMBL" id="EPS27530.1"/>
    </source>
</evidence>
<sequence length="110" mass="12709">MVVTVFFSWEFSFARQYSSADSHLQVLSLSIFMDDGRARILSERKHRMMTLSGGKPREGDSFTLLVLLWTSRMRVGIRALGIHDWTSDVHTDDCSLSTFRYSTREPCDRV</sequence>
<dbReference type="EMBL" id="KB644410">
    <property type="protein sequence ID" value="EPS27530.1"/>
    <property type="molecule type" value="Genomic_DNA"/>
</dbReference>
<organism evidence="1 2">
    <name type="scientific">Penicillium oxalicum (strain 114-2 / CGMCC 5302)</name>
    <name type="common">Penicillium decumbens</name>
    <dbReference type="NCBI Taxonomy" id="933388"/>
    <lineage>
        <taxon>Eukaryota</taxon>
        <taxon>Fungi</taxon>
        <taxon>Dikarya</taxon>
        <taxon>Ascomycota</taxon>
        <taxon>Pezizomycotina</taxon>
        <taxon>Eurotiomycetes</taxon>
        <taxon>Eurotiomycetidae</taxon>
        <taxon>Eurotiales</taxon>
        <taxon>Aspergillaceae</taxon>
        <taxon>Penicillium</taxon>
    </lineage>
</organism>
<dbReference type="Proteomes" id="UP000019376">
    <property type="component" value="Unassembled WGS sequence"/>
</dbReference>